<gene>
    <name evidence="2" type="ORF">ASCRUDRAFT_15506</name>
</gene>
<dbReference type="Gene3D" id="6.10.140.1230">
    <property type="match status" value="1"/>
</dbReference>
<feature type="compositionally biased region" description="Basic and acidic residues" evidence="1">
    <location>
        <begin position="546"/>
        <end position="559"/>
    </location>
</feature>
<dbReference type="RefSeq" id="XP_020044883.1">
    <property type="nucleotide sequence ID" value="XM_020189335.1"/>
</dbReference>
<keyword evidence="3" id="KW-1185">Reference proteome</keyword>
<dbReference type="GeneID" id="30962971"/>
<dbReference type="EMBL" id="KV454491">
    <property type="protein sequence ID" value="ODV58576.1"/>
    <property type="molecule type" value="Genomic_DNA"/>
</dbReference>
<evidence type="ECO:0000313" key="2">
    <source>
        <dbReference type="EMBL" id="ODV58576.1"/>
    </source>
</evidence>
<proteinExistence type="predicted"/>
<name>A0A1D2VA67_9ASCO</name>
<dbReference type="OrthoDB" id="10250120at2759"/>
<dbReference type="FunCoup" id="A0A1D2VA67">
    <property type="interactions" value="76"/>
</dbReference>
<feature type="compositionally biased region" description="Basic and acidic residues" evidence="1">
    <location>
        <begin position="487"/>
        <end position="504"/>
    </location>
</feature>
<feature type="compositionally biased region" description="Polar residues" evidence="1">
    <location>
        <begin position="475"/>
        <end position="485"/>
    </location>
</feature>
<protein>
    <submittedName>
        <fullName evidence="2">Uncharacterized protein</fullName>
    </submittedName>
</protein>
<evidence type="ECO:0000313" key="3">
    <source>
        <dbReference type="Proteomes" id="UP000095038"/>
    </source>
</evidence>
<dbReference type="Pfam" id="PF25880">
    <property type="entry name" value="WHD_CHMP7_1st"/>
    <property type="match status" value="1"/>
</dbReference>
<dbReference type="InParanoid" id="A0A1D2VA67"/>
<accession>A0A1D2VA67</accession>
<feature type="region of interest" description="Disordered" evidence="1">
    <location>
        <begin position="468"/>
        <end position="521"/>
    </location>
</feature>
<dbReference type="GO" id="GO:0007034">
    <property type="term" value="P:vacuolar transport"/>
    <property type="evidence" value="ECO:0007669"/>
    <property type="project" value="InterPro"/>
</dbReference>
<dbReference type="Proteomes" id="UP000095038">
    <property type="component" value="Unassembled WGS sequence"/>
</dbReference>
<dbReference type="AlphaFoldDB" id="A0A1D2VA67"/>
<reference evidence="3" key="1">
    <citation type="submission" date="2016-05" db="EMBL/GenBank/DDBJ databases">
        <title>Comparative genomics of biotechnologically important yeasts.</title>
        <authorList>
            <consortium name="DOE Joint Genome Institute"/>
            <person name="Riley R."/>
            <person name="Haridas S."/>
            <person name="Wolfe K.H."/>
            <person name="Lopes M.R."/>
            <person name="Hittinger C.T."/>
            <person name="Goker M."/>
            <person name="Salamov A."/>
            <person name="Wisecaver J."/>
            <person name="Long T.M."/>
            <person name="Aerts A.L."/>
            <person name="Barry K."/>
            <person name="Choi C."/>
            <person name="Clum A."/>
            <person name="Coughlan A.Y."/>
            <person name="Deshpande S."/>
            <person name="Douglass A.P."/>
            <person name="Hanson S.J."/>
            <person name="Klenk H.-P."/>
            <person name="Labutti K."/>
            <person name="Lapidus A."/>
            <person name="Lindquist E."/>
            <person name="Lipzen A."/>
            <person name="Meier-Kolthoff J.P."/>
            <person name="Ohm R.A."/>
            <person name="Otillar R.P."/>
            <person name="Pangilinan J."/>
            <person name="Peng Y."/>
            <person name="Rokas A."/>
            <person name="Rosa C.A."/>
            <person name="Scheuner C."/>
            <person name="Sibirny A.A."/>
            <person name="Slot J.C."/>
            <person name="Stielow J.B."/>
            <person name="Sun H."/>
            <person name="Kurtzman C.P."/>
            <person name="Blackwell M."/>
            <person name="Grigoriev I.V."/>
            <person name="Jeffries T.W."/>
        </authorList>
    </citation>
    <scope>NUCLEOTIDE SEQUENCE [LARGE SCALE GENOMIC DNA]</scope>
    <source>
        <strain evidence="3">DSM 1968</strain>
    </source>
</reference>
<dbReference type="Pfam" id="PF03357">
    <property type="entry name" value="Snf7"/>
    <property type="match status" value="1"/>
</dbReference>
<dbReference type="STRING" id="1344418.A0A1D2VA67"/>
<dbReference type="InterPro" id="IPR005024">
    <property type="entry name" value="Snf7_fam"/>
</dbReference>
<sequence>MNHQEIQNLLYQQFQFSESRIKSLYSNFDDLIVDNIDGYQANLQIWKDLLSKIISNLNILIFDFSNILDDLAYHHKSKSEDHLIPLSLDTVINDLINDDSMENRFFLPLTLFNNSKTSIYYKKNLVSNLVYWVLNKLTVGFINSGINYNINKNSSKSSSSSLLLSKKGNYLKSDQFINIFFLNKLRLLILEQINEVNLITNKIFLKDDLILILKNIFLTKLESFNPTLNYQNNEETYFDSIFTYLSRDKNDIIISTDSATKNQFIKFKSSNNELTITEEEKSIAQIKYSISLLNLQITKTDSKISDVESKIKNLLPITISNKPIIKIYLKSKKVLQSNLIKFITNLDQLDSILSSINQAKTNIIMADTLQKSNLILKDLNNKISLDELENLIDEIDDQKSQIDQVNQELSRLSDTNDDIIINEEIDKEFEQMLKEEKLREEKLKEEKLKEEKLKAELKAELKEESKEKQNKILAETNQNTPTPLESQPKEDLLKISKEKTEETPSVKNNETAESLEVSTNHSSLVERLNNLKIAHKNSVEQNLSKADQEKEKEKLQVAN</sequence>
<feature type="compositionally biased region" description="Polar residues" evidence="1">
    <location>
        <begin position="505"/>
        <end position="521"/>
    </location>
</feature>
<feature type="region of interest" description="Disordered" evidence="1">
    <location>
        <begin position="536"/>
        <end position="559"/>
    </location>
</feature>
<evidence type="ECO:0000256" key="1">
    <source>
        <dbReference type="SAM" id="MobiDB-lite"/>
    </source>
</evidence>
<organism evidence="2 3">
    <name type="scientific">Ascoidea rubescens DSM 1968</name>
    <dbReference type="NCBI Taxonomy" id="1344418"/>
    <lineage>
        <taxon>Eukaryota</taxon>
        <taxon>Fungi</taxon>
        <taxon>Dikarya</taxon>
        <taxon>Ascomycota</taxon>
        <taxon>Saccharomycotina</taxon>
        <taxon>Saccharomycetes</taxon>
        <taxon>Ascoideaceae</taxon>
        <taxon>Ascoidea</taxon>
    </lineage>
</organism>